<dbReference type="Pfam" id="PF04397">
    <property type="entry name" value="LytTR"/>
    <property type="match status" value="1"/>
</dbReference>
<dbReference type="RefSeq" id="WP_086312804.1">
    <property type="nucleotide sequence ID" value="NZ_CP147244.1"/>
</dbReference>
<evidence type="ECO:0000256" key="2">
    <source>
        <dbReference type="ARBA" id="ARBA00023012"/>
    </source>
</evidence>
<dbReference type="EMBL" id="CP147244">
    <property type="protein sequence ID" value="WYJ99279.1"/>
    <property type="molecule type" value="Genomic_DNA"/>
</dbReference>
<dbReference type="Gene3D" id="3.40.50.2300">
    <property type="match status" value="1"/>
</dbReference>
<dbReference type="InterPro" id="IPR001789">
    <property type="entry name" value="Sig_transdc_resp-reg_receiver"/>
</dbReference>
<evidence type="ECO:0000313" key="9">
    <source>
        <dbReference type="Proteomes" id="UP000194948"/>
    </source>
</evidence>
<dbReference type="SMART" id="SM00448">
    <property type="entry name" value="REC"/>
    <property type="match status" value="1"/>
</dbReference>
<reference evidence="8" key="1">
    <citation type="submission" date="2017-05" db="EMBL/GenBank/DDBJ databases">
        <authorList>
            <consortium name="The Broad Institute Genomics Platform"/>
            <consortium name="The Broad Institute Genomic Center for Infectious Diseases"/>
            <person name="Earl A."/>
            <person name="Manson A."/>
            <person name="Schwartman J."/>
            <person name="Gilmore M."/>
            <person name="Abouelleil A."/>
            <person name="Cao P."/>
            <person name="Chapman S."/>
            <person name="Cusick C."/>
            <person name="Shea T."/>
            <person name="Young S."/>
            <person name="Neafsey D."/>
            <person name="Nusbaum C."/>
            <person name="Birren B."/>
        </authorList>
    </citation>
    <scope>NUCLEOTIDE SEQUENCE</scope>
    <source>
        <strain evidence="8">7F3_DIV0205</strain>
    </source>
</reference>
<feature type="domain" description="Response regulatory" evidence="6">
    <location>
        <begin position="2"/>
        <end position="126"/>
    </location>
</feature>
<evidence type="ECO:0000256" key="5">
    <source>
        <dbReference type="PROSITE-ProRule" id="PRU00169"/>
    </source>
</evidence>
<comment type="function">
    <text evidence="4">Required for high-level post-exponential phase expression of a series of secreted proteins.</text>
</comment>
<accession>A0AAQ3W5P1</accession>
<dbReference type="PANTHER" id="PTHR37299:SF3">
    <property type="entry name" value="STAGE 0 SPORULATION PROTEIN A HOMOLOG"/>
    <property type="match status" value="1"/>
</dbReference>
<evidence type="ECO:0000256" key="4">
    <source>
        <dbReference type="ARBA" id="ARBA00037164"/>
    </source>
</evidence>
<feature type="domain" description="HTH LytTR-type" evidence="7">
    <location>
        <begin position="142"/>
        <end position="242"/>
    </location>
</feature>
<dbReference type="SMART" id="SM00850">
    <property type="entry name" value="LytTR"/>
    <property type="match status" value="1"/>
</dbReference>
<gene>
    <name evidence="8" type="ORF">A5821_000356</name>
</gene>
<dbReference type="GO" id="GO:0003677">
    <property type="term" value="F:DNA binding"/>
    <property type="evidence" value="ECO:0007669"/>
    <property type="project" value="InterPro"/>
</dbReference>
<dbReference type="PANTHER" id="PTHR37299">
    <property type="entry name" value="TRANSCRIPTIONAL REGULATOR-RELATED"/>
    <property type="match status" value="1"/>
</dbReference>
<keyword evidence="5" id="KW-0597">Phosphoprotein</keyword>
<dbReference type="PROSITE" id="PS50110">
    <property type="entry name" value="RESPONSE_REGULATORY"/>
    <property type="match status" value="1"/>
</dbReference>
<keyword evidence="3" id="KW-0010">Activator</keyword>
<dbReference type="InterPro" id="IPR007492">
    <property type="entry name" value="LytTR_DNA-bd_dom"/>
</dbReference>
<evidence type="ECO:0000259" key="6">
    <source>
        <dbReference type="PROSITE" id="PS50110"/>
    </source>
</evidence>
<proteinExistence type="predicted"/>
<evidence type="ECO:0000313" key="8">
    <source>
        <dbReference type="EMBL" id="WYJ99279.1"/>
    </source>
</evidence>
<evidence type="ECO:0000256" key="1">
    <source>
        <dbReference type="ARBA" id="ARBA00022490"/>
    </source>
</evidence>
<dbReference type="Pfam" id="PF00072">
    <property type="entry name" value="Response_reg"/>
    <property type="match status" value="1"/>
</dbReference>
<dbReference type="AlphaFoldDB" id="A0AAQ3W5P1"/>
<dbReference type="GO" id="GO:0000156">
    <property type="term" value="F:phosphorelay response regulator activity"/>
    <property type="evidence" value="ECO:0007669"/>
    <property type="project" value="InterPro"/>
</dbReference>
<dbReference type="InterPro" id="IPR046947">
    <property type="entry name" value="LytR-like"/>
</dbReference>
<organism evidence="8 9">
    <name type="scientific">Candidatus Enterococcus palustris</name>
    <dbReference type="NCBI Taxonomy" id="1834189"/>
    <lineage>
        <taxon>Bacteria</taxon>
        <taxon>Bacillati</taxon>
        <taxon>Bacillota</taxon>
        <taxon>Bacilli</taxon>
        <taxon>Lactobacillales</taxon>
        <taxon>Enterococcaceae</taxon>
        <taxon>Enterococcus</taxon>
    </lineage>
</organism>
<dbReference type="CDD" id="cd17533">
    <property type="entry name" value="REC_LytTR_AgrA-like"/>
    <property type="match status" value="1"/>
</dbReference>
<evidence type="ECO:0000259" key="7">
    <source>
        <dbReference type="PROSITE" id="PS50930"/>
    </source>
</evidence>
<dbReference type="SUPFAM" id="SSF52172">
    <property type="entry name" value="CheY-like"/>
    <property type="match status" value="1"/>
</dbReference>
<dbReference type="Proteomes" id="UP000194948">
    <property type="component" value="Chromosome"/>
</dbReference>
<name>A0AAQ3W5P1_9ENTE</name>
<keyword evidence="1" id="KW-0963">Cytoplasm</keyword>
<reference evidence="8" key="2">
    <citation type="submission" date="2024-03" db="EMBL/GenBank/DDBJ databases">
        <title>The Genome Sequence of Enterococcus sp. DIV0205d.</title>
        <authorList>
            <consortium name="The Broad Institute Genomics Platform"/>
            <consortium name="The Broad Institute Microbial Omics Core"/>
            <consortium name="The Broad Institute Genomic Center for Infectious Diseases"/>
            <person name="Earl A."/>
            <person name="Manson A."/>
            <person name="Gilmore M."/>
            <person name="Schwartman J."/>
            <person name="Shea T."/>
            <person name="Abouelleil A."/>
            <person name="Cao P."/>
            <person name="Chapman S."/>
            <person name="Cusick C."/>
            <person name="Young S."/>
            <person name="Neafsey D."/>
            <person name="Nusbaum C."/>
            <person name="Birren B."/>
        </authorList>
    </citation>
    <scope>NUCLEOTIDE SEQUENCE</scope>
    <source>
        <strain evidence="8">7F3_DIV0205</strain>
    </source>
</reference>
<dbReference type="InterPro" id="IPR011006">
    <property type="entry name" value="CheY-like_superfamily"/>
</dbReference>
<dbReference type="PROSITE" id="PS50930">
    <property type="entry name" value="HTH_LYTTR"/>
    <property type="match status" value="1"/>
</dbReference>
<sequence>MSIFILEDDVIQAQALKRLVEEICQEKSINYEDIYVTNKGERIIEQMSKSITQNLYFLDIEIKRSKYHGFEVAKRIRAIDDTGLIVFITTHSEFAPISYQYMVSALTFLDKMTEPRMLKSDVEKCLVKYQQLNQKQVVEDYLIVDNSHSTIKVPISDFYYAMTTEAHRLALYTENRSLRFYGELKEVEHQKSQFVRCHQSYVVNLDKICEINSNERELILSNGMNIPVSRRLLKAVMDRWRAR</sequence>
<protein>
    <submittedName>
        <fullName evidence="8">Two-component system, LytTR family, response regulator AgrA</fullName>
    </submittedName>
</protein>
<keyword evidence="2" id="KW-0902">Two-component regulatory system</keyword>
<keyword evidence="9" id="KW-1185">Reference proteome</keyword>
<dbReference type="Gene3D" id="2.40.50.1020">
    <property type="entry name" value="LytTr DNA-binding domain"/>
    <property type="match status" value="1"/>
</dbReference>
<feature type="modified residue" description="4-aspartylphosphate" evidence="5">
    <location>
        <position position="59"/>
    </location>
</feature>
<evidence type="ECO:0000256" key="3">
    <source>
        <dbReference type="ARBA" id="ARBA00023159"/>
    </source>
</evidence>